<organism evidence="1">
    <name type="scientific">Grammatophora oceanica</name>
    <dbReference type="NCBI Taxonomy" id="210454"/>
    <lineage>
        <taxon>Eukaryota</taxon>
        <taxon>Sar</taxon>
        <taxon>Stramenopiles</taxon>
        <taxon>Ochrophyta</taxon>
        <taxon>Bacillariophyta</taxon>
        <taxon>Fragilariophyceae</taxon>
        <taxon>Fragilariophycidae</taxon>
        <taxon>Rhabdonematales</taxon>
        <taxon>Grammatophoraceae</taxon>
        <taxon>Grammatophora</taxon>
    </lineage>
</organism>
<protein>
    <submittedName>
        <fullName evidence="1">Uncharacterized protein</fullName>
    </submittedName>
</protein>
<reference evidence="1" key="1">
    <citation type="submission" date="2021-01" db="EMBL/GenBank/DDBJ databases">
        <authorList>
            <person name="Corre E."/>
            <person name="Pelletier E."/>
            <person name="Niang G."/>
            <person name="Scheremetjew M."/>
            <person name="Finn R."/>
            <person name="Kale V."/>
            <person name="Holt S."/>
            <person name="Cochrane G."/>
            <person name="Meng A."/>
            <person name="Brown T."/>
            <person name="Cohen L."/>
        </authorList>
    </citation>
    <scope>NUCLEOTIDE SEQUENCE</scope>
    <source>
        <strain evidence="1">CCMP 410</strain>
    </source>
</reference>
<accession>A0A7S1YDC7</accession>
<name>A0A7S1YDC7_9STRA</name>
<dbReference type="AlphaFoldDB" id="A0A7S1YDC7"/>
<dbReference type="EMBL" id="HBGK01034484">
    <property type="protein sequence ID" value="CAD9292996.1"/>
    <property type="molecule type" value="Transcribed_RNA"/>
</dbReference>
<sequence length="107" mass="12290">MVVVVSFIGRDSRLFADVFFPLPPRRLQVSTLRPSQSPEPTHHPITQELLQSTMDRFWPETNERNPFSAAIDDRGTHTVFPRSTISIPKLKNSFWLAFMAPCFSASW</sequence>
<proteinExistence type="predicted"/>
<evidence type="ECO:0000313" key="1">
    <source>
        <dbReference type="EMBL" id="CAD9292996.1"/>
    </source>
</evidence>
<gene>
    <name evidence="1" type="ORF">GOCE00092_LOCUS17832</name>
</gene>